<dbReference type="SUPFAM" id="SSF46785">
    <property type="entry name" value="Winged helix' DNA-binding domain"/>
    <property type="match status" value="2"/>
</dbReference>
<keyword evidence="1" id="KW-0805">Transcription regulation</keyword>
<dbReference type="InterPro" id="IPR011008">
    <property type="entry name" value="Dimeric_a/b-barrel"/>
</dbReference>
<dbReference type="InterPro" id="IPR000485">
    <property type="entry name" value="AsnC-type_HTH_dom"/>
</dbReference>
<dbReference type="Gene3D" id="1.10.10.10">
    <property type="entry name" value="Winged helix-like DNA-binding domain superfamily/Winged helix DNA-binding domain"/>
    <property type="match status" value="2"/>
</dbReference>
<keyword evidence="2" id="KW-0238">DNA-binding</keyword>
<dbReference type="EMBL" id="WJHE01000274">
    <property type="protein sequence ID" value="MST32337.1"/>
    <property type="molecule type" value="Genomic_DNA"/>
</dbReference>
<accession>A0ABW9QSP6</accession>
<dbReference type="InterPro" id="IPR036388">
    <property type="entry name" value="WH-like_DNA-bd_sf"/>
</dbReference>
<evidence type="ECO:0000259" key="5">
    <source>
        <dbReference type="Pfam" id="PF13404"/>
    </source>
</evidence>
<dbReference type="Pfam" id="PF01037">
    <property type="entry name" value="AsnC_trans_reg"/>
    <property type="match status" value="1"/>
</dbReference>
<keyword evidence="3" id="KW-0804">Transcription</keyword>
<dbReference type="PANTHER" id="PTHR30154:SF34">
    <property type="entry name" value="TRANSCRIPTIONAL REGULATOR AZLB"/>
    <property type="match status" value="1"/>
</dbReference>
<evidence type="ECO:0000256" key="3">
    <source>
        <dbReference type="ARBA" id="ARBA00023163"/>
    </source>
</evidence>
<feature type="domain" description="HTH asnC-type" evidence="5">
    <location>
        <begin position="150"/>
        <end position="191"/>
    </location>
</feature>
<feature type="domain" description="HTH asnC-type" evidence="5">
    <location>
        <begin position="321"/>
        <end position="362"/>
    </location>
</feature>
<dbReference type="Gene3D" id="3.30.70.920">
    <property type="match status" value="1"/>
</dbReference>
<feature type="domain" description="Transcription regulator AsnC/Lrp ligand binding" evidence="4">
    <location>
        <begin position="389"/>
        <end position="457"/>
    </location>
</feature>
<gene>
    <name evidence="6" type="ORF">GHK86_06320</name>
</gene>
<keyword evidence="7" id="KW-1185">Reference proteome</keyword>
<dbReference type="SMART" id="SM00344">
    <property type="entry name" value="HTH_ASNC"/>
    <property type="match status" value="1"/>
</dbReference>
<dbReference type="PRINTS" id="PR00033">
    <property type="entry name" value="HTHASNC"/>
</dbReference>
<dbReference type="SUPFAM" id="SSF54909">
    <property type="entry name" value="Dimeric alpha+beta barrel"/>
    <property type="match status" value="1"/>
</dbReference>
<evidence type="ECO:0000313" key="6">
    <source>
        <dbReference type="EMBL" id="MST32337.1"/>
    </source>
</evidence>
<reference evidence="6 7" key="1">
    <citation type="submission" date="2019-11" db="EMBL/GenBank/DDBJ databases">
        <title>Acidiferrimicrobium australis gen. nov., sp. nov., an acidophilic and obligately heterotrophic, member of the Actinobacteria that catalyses dissimilatory oxido- reduction of iron isolated from metal-rich acidic water in Chile.</title>
        <authorList>
            <person name="Gonzalez D."/>
            <person name="Huber K."/>
            <person name="Hedrich S."/>
            <person name="Rojas-Villalobos C."/>
            <person name="Quatrini R."/>
            <person name="Dinamarca M.A."/>
            <person name="Schwarz A."/>
            <person name="Canales C."/>
            <person name="Nancucheo I."/>
        </authorList>
    </citation>
    <scope>NUCLEOTIDE SEQUENCE [LARGE SCALE GENOMIC DNA]</scope>
    <source>
        <strain evidence="6 7">USS-CCA1</strain>
    </source>
</reference>
<protein>
    <submittedName>
        <fullName evidence="6">AsnC family transcriptional regulator</fullName>
    </submittedName>
</protein>
<comment type="caution">
    <text evidence="6">The sequence shown here is derived from an EMBL/GenBank/DDBJ whole genome shotgun (WGS) entry which is preliminary data.</text>
</comment>
<dbReference type="Proteomes" id="UP000437736">
    <property type="component" value="Unassembled WGS sequence"/>
</dbReference>
<dbReference type="PANTHER" id="PTHR30154">
    <property type="entry name" value="LEUCINE-RESPONSIVE REGULATORY PROTEIN"/>
    <property type="match status" value="1"/>
</dbReference>
<evidence type="ECO:0000256" key="2">
    <source>
        <dbReference type="ARBA" id="ARBA00023125"/>
    </source>
</evidence>
<organism evidence="6 7">
    <name type="scientific">Acidiferrimicrobium australe</name>
    <dbReference type="NCBI Taxonomy" id="2664430"/>
    <lineage>
        <taxon>Bacteria</taxon>
        <taxon>Bacillati</taxon>
        <taxon>Actinomycetota</taxon>
        <taxon>Acidimicrobiia</taxon>
        <taxon>Acidimicrobiales</taxon>
        <taxon>Acidimicrobiaceae</taxon>
        <taxon>Acidiferrimicrobium</taxon>
    </lineage>
</organism>
<evidence type="ECO:0000259" key="4">
    <source>
        <dbReference type="Pfam" id="PF01037"/>
    </source>
</evidence>
<evidence type="ECO:0000313" key="7">
    <source>
        <dbReference type="Proteomes" id="UP000437736"/>
    </source>
</evidence>
<dbReference type="InterPro" id="IPR019887">
    <property type="entry name" value="Tscrpt_reg_AsnC/Lrp_C"/>
</dbReference>
<dbReference type="Pfam" id="PF13404">
    <property type="entry name" value="HTH_AsnC-type"/>
    <property type="match status" value="2"/>
</dbReference>
<proteinExistence type="predicted"/>
<dbReference type="InterPro" id="IPR019888">
    <property type="entry name" value="Tscrpt_reg_AsnC-like"/>
</dbReference>
<evidence type="ECO:0000256" key="1">
    <source>
        <dbReference type="ARBA" id="ARBA00023015"/>
    </source>
</evidence>
<dbReference type="InterPro" id="IPR036390">
    <property type="entry name" value="WH_DNA-bd_sf"/>
</dbReference>
<sequence length="472" mass="49616">MVVSTAVMSTPVMTTASARAVPLLGSALPGGPPGRVAPGEPVTPAVPLIAMSPVRAALRRRALVIKGMVAMGRSSRVGWAATGRTVRRRRSCGAGAASRQLVVGRIAERRAGARRPPRSSLRAATRSTKAANLAGSCTRLGWAAMEKAGIDGLDERIIHGLIVEPRVPFRVLADVVGASPQTVARRYRRLQDVAGLRVTGRVVAPLAGWVDWYVRMQCVPGASAGLAGALARRPDTTWVGLASGGAEVVCSLQARSPEQRDELLLAGLPANRRVVSLSAYALLHDYSPPALPRLTQALDEEACARLRHTSPDKPGGRVGSLDAHDERLVDLLAGDGRASSAFLASAIGWHESTIRRRIADLRHGGVLQFDVDIDPGVFGADVHAMLWASIDPAQLDAVGTAMAQHVEVPFVSATTGPTNLMAAIVCRDPSSLYEYLTGRLAPLPGIKTTEVSLLIRTVKRAAPAGGAMAAMP</sequence>
<name>A0ABW9QSP6_9ACTN</name>